<dbReference type="InterPro" id="IPR010093">
    <property type="entry name" value="SinI_DNA-bd"/>
</dbReference>
<feature type="domain" description="Helix-turn-helix" evidence="1">
    <location>
        <begin position="3"/>
        <end position="43"/>
    </location>
</feature>
<reference evidence="2" key="1">
    <citation type="submission" date="2022-06" db="EMBL/GenBank/DDBJ databases">
        <title>Draft genome sequence of Streptomyces sp. RB6PN25 isolated from peat swamp forest in Thailand.</title>
        <authorList>
            <person name="Duangmal K."/>
            <person name="Klaysubun C."/>
        </authorList>
    </citation>
    <scope>NUCLEOTIDE SEQUENCE</scope>
    <source>
        <strain evidence="2">RB6PN25</strain>
    </source>
</reference>
<dbReference type="NCBIfam" id="TIGR01764">
    <property type="entry name" value="excise"/>
    <property type="match status" value="1"/>
</dbReference>
<keyword evidence="3" id="KW-1185">Reference proteome</keyword>
<gene>
    <name evidence="2" type="ORF">NGB36_18115</name>
</gene>
<proteinExistence type="predicted"/>
<comment type="caution">
    <text evidence="2">The sequence shown here is derived from an EMBL/GenBank/DDBJ whole genome shotgun (WGS) entry which is preliminary data.</text>
</comment>
<dbReference type="InterPro" id="IPR041657">
    <property type="entry name" value="HTH_17"/>
</dbReference>
<organism evidence="2 3">
    <name type="scientific">Streptomyces humicola</name>
    <dbReference type="NCBI Taxonomy" id="2953240"/>
    <lineage>
        <taxon>Bacteria</taxon>
        <taxon>Bacillati</taxon>
        <taxon>Actinomycetota</taxon>
        <taxon>Actinomycetes</taxon>
        <taxon>Kitasatosporales</taxon>
        <taxon>Streptomycetaceae</taxon>
        <taxon>Streptomyces</taxon>
    </lineage>
</organism>
<dbReference type="Proteomes" id="UP001057702">
    <property type="component" value="Unassembled WGS sequence"/>
</dbReference>
<dbReference type="EMBL" id="JANFNG010000013">
    <property type="protein sequence ID" value="MCQ4082464.1"/>
    <property type="molecule type" value="Genomic_DNA"/>
</dbReference>
<sequence length="48" mass="5718">MTVLRLSRAKVYDLLRSRQLPSFTVGRSRRVRAEDVAAYMRNRLEESY</sequence>
<evidence type="ECO:0000313" key="2">
    <source>
        <dbReference type="EMBL" id="MCQ4082464.1"/>
    </source>
</evidence>
<evidence type="ECO:0000313" key="3">
    <source>
        <dbReference type="Proteomes" id="UP001057702"/>
    </source>
</evidence>
<accession>A0ABT1PXU5</accession>
<evidence type="ECO:0000259" key="1">
    <source>
        <dbReference type="Pfam" id="PF12728"/>
    </source>
</evidence>
<protein>
    <submittedName>
        <fullName evidence="2">Helix-turn-helix domain-containing protein</fullName>
    </submittedName>
</protein>
<name>A0ABT1PXU5_9ACTN</name>
<dbReference type="Pfam" id="PF12728">
    <property type="entry name" value="HTH_17"/>
    <property type="match status" value="1"/>
</dbReference>